<comment type="caution">
    <text evidence="1">The sequence shown here is derived from an EMBL/GenBank/DDBJ whole genome shotgun (WGS) entry which is preliminary data.</text>
</comment>
<dbReference type="AlphaFoldDB" id="A0A4R8FD40"/>
<dbReference type="EMBL" id="SOEC01000024">
    <property type="protein sequence ID" value="TDX23730.1"/>
    <property type="molecule type" value="Genomic_DNA"/>
</dbReference>
<organism evidence="1 2">
    <name type="scientific">Modicisalibacter xianhensis</name>
    <dbReference type="NCBI Taxonomy" id="442341"/>
    <lineage>
        <taxon>Bacteria</taxon>
        <taxon>Pseudomonadati</taxon>
        <taxon>Pseudomonadota</taxon>
        <taxon>Gammaproteobacteria</taxon>
        <taxon>Oceanospirillales</taxon>
        <taxon>Halomonadaceae</taxon>
        <taxon>Modicisalibacter</taxon>
    </lineage>
</organism>
<name>A0A4R8FD40_9GAMM</name>
<proteinExistence type="predicted"/>
<dbReference type="Proteomes" id="UP000294489">
    <property type="component" value="Unassembled WGS sequence"/>
</dbReference>
<gene>
    <name evidence="1" type="ORF">DFO67_12447</name>
</gene>
<evidence type="ECO:0000313" key="2">
    <source>
        <dbReference type="Proteomes" id="UP000294489"/>
    </source>
</evidence>
<protein>
    <submittedName>
        <fullName evidence="1">Uncharacterized protein</fullName>
    </submittedName>
</protein>
<evidence type="ECO:0000313" key="1">
    <source>
        <dbReference type="EMBL" id="TDX23730.1"/>
    </source>
</evidence>
<accession>A0A4R8FD40</accession>
<reference evidence="1 2" key="1">
    <citation type="submission" date="2019-03" db="EMBL/GenBank/DDBJ databases">
        <title>Freshwater and sediment microbial communities from various areas in North America, analyzing microbe dynamics in response to fracking.</title>
        <authorList>
            <person name="Lamendella R."/>
        </authorList>
    </citation>
    <scope>NUCLEOTIDE SEQUENCE [LARGE SCALE GENOMIC DNA]</scope>
    <source>
        <strain evidence="1 2">6_TX</strain>
    </source>
</reference>
<sequence length="70" mass="7690">MNMAIAGINVDTASPADFSLREGELTAGYTVEEVCLSVDDILSIERSRHFEACRNTTLSELEEAMHAHGY</sequence>
<dbReference type="RefSeq" id="WP_134020641.1">
    <property type="nucleotide sequence ID" value="NZ_SOEC01000024.1"/>
</dbReference>